<reference evidence="3" key="1">
    <citation type="journal article" date="2006" name="PLoS Biol.">
        <title>Macronuclear genome sequence of the ciliate Tetrahymena thermophila, a model eukaryote.</title>
        <authorList>
            <person name="Eisen J.A."/>
            <person name="Coyne R.S."/>
            <person name="Wu M."/>
            <person name="Wu D."/>
            <person name="Thiagarajan M."/>
            <person name="Wortman J.R."/>
            <person name="Badger J.H."/>
            <person name="Ren Q."/>
            <person name="Amedeo P."/>
            <person name="Jones K.M."/>
            <person name="Tallon L.J."/>
            <person name="Delcher A.L."/>
            <person name="Salzberg S.L."/>
            <person name="Silva J.C."/>
            <person name="Haas B.J."/>
            <person name="Majoros W.H."/>
            <person name="Farzad M."/>
            <person name="Carlton J.M."/>
            <person name="Smith R.K. Jr."/>
            <person name="Garg J."/>
            <person name="Pearlman R.E."/>
            <person name="Karrer K.M."/>
            <person name="Sun L."/>
            <person name="Manning G."/>
            <person name="Elde N.C."/>
            <person name="Turkewitz A.P."/>
            <person name="Asai D.J."/>
            <person name="Wilkes D.E."/>
            <person name="Wang Y."/>
            <person name="Cai H."/>
            <person name="Collins K."/>
            <person name="Stewart B.A."/>
            <person name="Lee S.R."/>
            <person name="Wilamowska K."/>
            <person name="Weinberg Z."/>
            <person name="Ruzzo W.L."/>
            <person name="Wloga D."/>
            <person name="Gaertig J."/>
            <person name="Frankel J."/>
            <person name="Tsao C.-C."/>
            <person name="Gorovsky M.A."/>
            <person name="Keeling P.J."/>
            <person name="Waller R.F."/>
            <person name="Patron N.J."/>
            <person name="Cherry J.M."/>
            <person name="Stover N.A."/>
            <person name="Krieger C.J."/>
            <person name="del Toro C."/>
            <person name="Ryder H.F."/>
            <person name="Williamson S.C."/>
            <person name="Barbeau R.A."/>
            <person name="Hamilton E.P."/>
            <person name="Orias E."/>
        </authorList>
    </citation>
    <scope>NUCLEOTIDE SEQUENCE [LARGE SCALE GENOMIC DNA]</scope>
    <source>
        <strain evidence="3">SB210</strain>
    </source>
</reference>
<feature type="transmembrane region" description="Helical" evidence="1">
    <location>
        <begin position="23"/>
        <end position="44"/>
    </location>
</feature>
<gene>
    <name evidence="2" type="ORF">TTHERM_000418598</name>
</gene>
<evidence type="ECO:0000256" key="1">
    <source>
        <dbReference type="SAM" id="Phobius"/>
    </source>
</evidence>
<name>W7XFF7_TETTS</name>
<proteinExistence type="predicted"/>
<dbReference type="AlphaFoldDB" id="W7XFF7"/>
<keyword evidence="1" id="KW-0472">Membrane</keyword>
<organism evidence="2 3">
    <name type="scientific">Tetrahymena thermophila (strain SB210)</name>
    <dbReference type="NCBI Taxonomy" id="312017"/>
    <lineage>
        <taxon>Eukaryota</taxon>
        <taxon>Sar</taxon>
        <taxon>Alveolata</taxon>
        <taxon>Ciliophora</taxon>
        <taxon>Intramacronucleata</taxon>
        <taxon>Oligohymenophorea</taxon>
        <taxon>Hymenostomatida</taxon>
        <taxon>Tetrahymenina</taxon>
        <taxon>Tetrahymenidae</taxon>
        <taxon>Tetrahymena</taxon>
    </lineage>
</organism>
<evidence type="ECO:0000313" key="2">
    <source>
        <dbReference type="EMBL" id="EWS76562.1"/>
    </source>
</evidence>
<evidence type="ECO:0000313" key="3">
    <source>
        <dbReference type="Proteomes" id="UP000009168"/>
    </source>
</evidence>
<dbReference type="InParanoid" id="W7XFF7"/>
<dbReference type="KEGG" id="tet:TTHERM_000418598"/>
<dbReference type="Proteomes" id="UP000009168">
    <property type="component" value="Unassembled WGS sequence"/>
</dbReference>
<keyword evidence="3" id="KW-1185">Reference proteome</keyword>
<keyword evidence="1 2" id="KW-0812">Transmembrane</keyword>
<keyword evidence="1" id="KW-1133">Transmembrane helix</keyword>
<dbReference type="RefSeq" id="XP_012650848.1">
    <property type="nucleotide sequence ID" value="XM_012795394.1"/>
</dbReference>
<dbReference type="GeneID" id="24438860"/>
<protein>
    <submittedName>
        <fullName evidence="2">Transmembrane protein, putative</fullName>
    </submittedName>
</protein>
<accession>W7XFF7</accession>
<dbReference type="EMBL" id="GG662856">
    <property type="protein sequence ID" value="EWS76562.1"/>
    <property type="molecule type" value="Genomic_DNA"/>
</dbReference>
<sequence length="171" mass="21339">MFPKILKQNIFLLLHKPAQKKKYFVYLLVVQYYICSFFFDFSYMNQQIFANQPIKLIKFTRKKKYPYTYKEKQILLLFSYLIFRKEKAYFCFQYKIGRDFQKFLYQFYSEGDKQNQILFKKFLNVEYNFLLFVPLHQDYFIQVQNIDRCTFSEQYIDRKRQTVTKSLQQKE</sequence>